<evidence type="ECO:0000256" key="5">
    <source>
        <dbReference type="ARBA" id="ARBA00022989"/>
    </source>
</evidence>
<organism evidence="10 11">
    <name type="scientific">Actinotalea soli</name>
    <dbReference type="NCBI Taxonomy" id="2819234"/>
    <lineage>
        <taxon>Bacteria</taxon>
        <taxon>Bacillati</taxon>
        <taxon>Actinomycetota</taxon>
        <taxon>Actinomycetes</taxon>
        <taxon>Micrococcales</taxon>
        <taxon>Cellulomonadaceae</taxon>
        <taxon>Actinotalea</taxon>
    </lineage>
</organism>
<evidence type="ECO:0000256" key="7">
    <source>
        <dbReference type="RuleBase" id="RU363032"/>
    </source>
</evidence>
<evidence type="ECO:0000313" key="11">
    <source>
        <dbReference type="Proteomes" id="UP000664209"/>
    </source>
</evidence>
<feature type="transmembrane region" description="Helical" evidence="7">
    <location>
        <begin position="165"/>
        <end position="187"/>
    </location>
</feature>
<feature type="compositionally biased region" description="Low complexity" evidence="8">
    <location>
        <begin position="1"/>
        <end position="17"/>
    </location>
</feature>
<proteinExistence type="inferred from homology"/>
<comment type="subcellular location">
    <subcellularLocation>
        <location evidence="1 7">Cell membrane</location>
        <topology evidence="1 7">Multi-pass membrane protein</topology>
    </subcellularLocation>
</comment>
<evidence type="ECO:0000256" key="8">
    <source>
        <dbReference type="SAM" id="MobiDB-lite"/>
    </source>
</evidence>
<dbReference type="EMBL" id="JAGEMK010000005">
    <property type="protein sequence ID" value="MBO1752236.1"/>
    <property type="molecule type" value="Genomic_DNA"/>
</dbReference>
<feature type="region of interest" description="Disordered" evidence="8">
    <location>
        <begin position="1"/>
        <end position="39"/>
    </location>
</feature>
<feature type="transmembrane region" description="Helical" evidence="7">
    <location>
        <begin position="256"/>
        <end position="276"/>
    </location>
</feature>
<evidence type="ECO:0000259" key="9">
    <source>
        <dbReference type="PROSITE" id="PS50928"/>
    </source>
</evidence>
<dbReference type="CDD" id="cd06261">
    <property type="entry name" value="TM_PBP2"/>
    <property type="match status" value="1"/>
</dbReference>
<dbReference type="InterPro" id="IPR035906">
    <property type="entry name" value="MetI-like_sf"/>
</dbReference>
<reference evidence="10" key="1">
    <citation type="submission" date="2021-03" db="EMBL/GenBank/DDBJ databases">
        <title>Actinotalea soli sp. nov., isolated from soil.</title>
        <authorList>
            <person name="Ping W."/>
            <person name="Zhang J."/>
        </authorList>
    </citation>
    <scope>NUCLEOTIDE SEQUENCE</scope>
    <source>
        <strain evidence="10">BY-33</strain>
    </source>
</reference>
<name>A0A939LQ00_9CELL</name>
<keyword evidence="6 7" id="KW-0472">Membrane</keyword>
<evidence type="ECO:0000256" key="1">
    <source>
        <dbReference type="ARBA" id="ARBA00004651"/>
    </source>
</evidence>
<accession>A0A939LQ00</accession>
<comment type="caution">
    <text evidence="10">The sequence shown here is derived from an EMBL/GenBank/DDBJ whole genome shotgun (WGS) entry which is preliminary data.</text>
</comment>
<keyword evidence="5 7" id="KW-1133">Transmembrane helix</keyword>
<evidence type="ECO:0000256" key="6">
    <source>
        <dbReference type="ARBA" id="ARBA00023136"/>
    </source>
</evidence>
<dbReference type="SUPFAM" id="SSF161098">
    <property type="entry name" value="MetI-like"/>
    <property type="match status" value="1"/>
</dbReference>
<evidence type="ECO:0000256" key="3">
    <source>
        <dbReference type="ARBA" id="ARBA00022475"/>
    </source>
</evidence>
<sequence length="322" mass="33504">MSTTTSDTPTTSGTGTPRRPEDASTAGPSTPGAVQPPAGRRLATGLRSRLPSAAGWRGTASTLALALPVPVLGILLWHVGVQQGWTLPFGIQMAFLPTPAAVLTRMIDISVGGQIDDAFSGTLIEHLTASTGRVLTGFGIAAATAIPLGVLMGRFTVVFRLLDPVINLVRPIPVTAWAPLALLIIGFGDRSTIFLVFLAAFFPILLNTIAGVRRVPVRLLEAAAMLGTKQAQVLYKVVLPSAMHSIVGGLRIALGLAWVILVVGETVGISTGLGSMITQARDMSKTDLIVAGMVVIGLAGFLADRLLVLLVKVATRGRPTLS</sequence>
<dbReference type="Gene3D" id="1.10.3720.10">
    <property type="entry name" value="MetI-like"/>
    <property type="match status" value="1"/>
</dbReference>
<dbReference type="Proteomes" id="UP000664209">
    <property type="component" value="Unassembled WGS sequence"/>
</dbReference>
<keyword evidence="2 7" id="KW-0813">Transport</keyword>
<dbReference type="GO" id="GO:0042918">
    <property type="term" value="P:alkanesulfonate transmembrane transport"/>
    <property type="evidence" value="ECO:0007669"/>
    <property type="project" value="UniProtKB-ARBA"/>
</dbReference>
<dbReference type="PANTHER" id="PTHR30151">
    <property type="entry name" value="ALKANE SULFONATE ABC TRANSPORTER-RELATED, MEMBRANE SUBUNIT"/>
    <property type="match status" value="1"/>
</dbReference>
<evidence type="ECO:0000313" key="10">
    <source>
        <dbReference type="EMBL" id="MBO1752236.1"/>
    </source>
</evidence>
<dbReference type="InterPro" id="IPR000515">
    <property type="entry name" value="MetI-like"/>
</dbReference>
<dbReference type="PANTHER" id="PTHR30151:SF0">
    <property type="entry name" value="ABC TRANSPORTER PERMEASE PROTEIN MJ0413-RELATED"/>
    <property type="match status" value="1"/>
</dbReference>
<protein>
    <submittedName>
        <fullName evidence="10">ABC transporter permease</fullName>
    </submittedName>
</protein>
<dbReference type="GO" id="GO:0005886">
    <property type="term" value="C:plasma membrane"/>
    <property type="evidence" value="ECO:0007669"/>
    <property type="project" value="UniProtKB-SubCell"/>
</dbReference>
<feature type="transmembrane region" description="Helical" evidence="7">
    <location>
        <begin position="56"/>
        <end position="79"/>
    </location>
</feature>
<comment type="similarity">
    <text evidence="7">Belongs to the binding-protein-dependent transport system permease family.</text>
</comment>
<dbReference type="Pfam" id="PF00528">
    <property type="entry name" value="BPD_transp_1"/>
    <property type="match status" value="1"/>
</dbReference>
<evidence type="ECO:0000256" key="2">
    <source>
        <dbReference type="ARBA" id="ARBA00022448"/>
    </source>
</evidence>
<dbReference type="PROSITE" id="PS50928">
    <property type="entry name" value="ABC_TM1"/>
    <property type="match status" value="1"/>
</dbReference>
<feature type="transmembrane region" description="Helical" evidence="7">
    <location>
        <begin position="193"/>
        <end position="212"/>
    </location>
</feature>
<feature type="transmembrane region" description="Helical" evidence="7">
    <location>
        <begin position="288"/>
        <end position="311"/>
    </location>
</feature>
<evidence type="ECO:0000256" key="4">
    <source>
        <dbReference type="ARBA" id="ARBA00022692"/>
    </source>
</evidence>
<keyword evidence="4 7" id="KW-0812">Transmembrane</keyword>
<gene>
    <name evidence="10" type="ORF">J4G33_10530</name>
</gene>
<keyword evidence="3" id="KW-1003">Cell membrane</keyword>
<feature type="transmembrane region" description="Helical" evidence="7">
    <location>
        <begin position="134"/>
        <end position="153"/>
    </location>
</feature>
<feature type="domain" description="ABC transmembrane type-1" evidence="9">
    <location>
        <begin position="127"/>
        <end position="307"/>
    </location>
</feature>
<dbReference type="FunFam" id="1.10.3720.10:FF:000003">
    <property type="entry name" value="Aliphatic sulfonate ABC transporter permease"/>
    <property type="match status" value="1"/>
</dbReference>
<keyword evidence="11" id="KW-1185">Reference proteome</keyword>
<dbReference type="AlphaFoldDB" id="A0A939LQ00"/>
<dbReference type="RefSeq" id="WP_208055931.1">
    <property type="nucleotide sequence ID" value="NZ_JAGEMK010000005.1"/>
</dbReference>